<evidence type="ECO:0000256" key="1">
    <source>
        <dbReference type="SAM" id="Phobius"/>
    </source>
</evidence>
<keyword evidence="3" id="KW-1185">Reference proteome</keyword>
<dbReference type="EMBL" id="WHUW01000002">
    <property type="protein sequence ID" value="KAF8450900.1"/>
    <property type="molecule type" value="Genomic_DNA"/>
</dbReference>
<keyword evidence="1" id="KW-1133">Transmembrane helix</keyword>
<evidence type="ECO:0000313" key="3">
    <source>
        <dbReference type="Proteomes" id="UP001194468"/>
    </source>
</evidence>
<name>A0AAD4C6X4_BOLED</name>
<gene>
    <name evidence="2" type="ORF">L210DRAFT_3470318</name>
</gene>
<reference evidence="2" key="1">
    <citation type="submission" date="2019-10" db="EMBL/GenBank/DDBJ databases">
        <authorList>
            <consortium name="DOE Joint Genome Institute"/>
            <person name="Kuo A."/>
            <person name="Miyauchi S."/>
            <person name="Kiss E."/>
            <person name="Drula E."/>
            <person name="Kohler A."/>
            <person name="Sanchez-Garcia M."/>
            <person name="Andreopoulos B."/>
            <person name="Barry K.W."/>
            <person name="Bonito G."/>
            <person name="Buee M."/>
            <person name="Carver A."/>
            <person name="Chen C."/>
            <person name="Cichocki N."/>
            <person name="Clum A."/>
            <person name="Culley D."/>
            <person name="Crous P.W."/>
            <person name="Fauchery L."/>
            <person name="Girlanda M."/>
            <person name="Hayes R."/>
            <person name="Keri Z."/>
            <person name="LaButti K."/>
            <person name="Lipzen A."/>
            <person name="Lombard V."/>
            <person name="Magnuson J."/>
            <person name="Maillard F."/>
            <person name="Morin E."/>
            <person name="Murat C."/>
            <person name="Nolan M."/>
            <person name="Ohm R."/>
            <person name="Pangilinan J."/>
            <person name="Pereira M."/>
            <person name="Perotto S."/>
            <person name="Peter M."/>
            <person name="Riley R."/>
            <person name="Sitrit Y."/>
            <person name="Stielow B."/>
            <person name="Szollosi G."/>
            <person name="Zifcakova L."/>
            <person name="Stursova M."/>
            <person name="Spatafora J.W."/>
            <person name="Tedersoo L."/>
            <person name="Vaario L.-M."/>
            <person name="Yamada A."/>
            <person name="Yan M."/>
            <person name="Wang P."/>
            <person name="Xu J."/>
            <person name="Bruns T."/>
            <person name="Baldrian P."/>
            <person name="Vilgalys R."/>
            <person name="Henrissat B."/>
            <person name="Grigoriev I.V."/>
            <person name="Hibbett D."/>
            <person name="Nagy L.G."/>
            <person name="Martin F.M."/>
        </authorList>
    </citation>
    <scope>NUCLEOTIDE SEQUENCE</scope>
    <source>
        <strain evidence="2">BED1</strain>
    </source>
</reference>
<keyword evidence="1" id="KW-0472">Membrane</keyword>
<evidence type="ECO:0000313" key="2">
    <source>
        <dbReference type="EMBL" id="KAF8450900.1"/>
    </source>
</evidence>
<comment type="caution">
    <text evidence="2">The sequence shown here is derived from an EMBL/GenBank/DDBJ whole genome shotgun (WGS) entry which is preliminary data.</text>
</comment>
<proteinExistence type="predicted"/>
<dbReference type="AlphaFoldDB" id="A0AAD4C6X4"/>
<sequence length="95" mass="11032">MPLARNRRETLYPPELLVIFFSSSTVGLISSVINPVFPSFVRSRYQYMVKVDMMLSSMLETFTFANSSIYFDHSMSSIRNPPHNLRPLPLMGWRI</sequence>
<dbReference type="Proteomes" id="UP001194468">
    <property type="component" value="Unassembled WGS sequence"/>
</dbReference>
<organism evidence="2 3">
    <name type="scientific">Boletus edulis BED1</name>
    <dbReference type="NCBI Taxonomy" id="1328754"/>
    <lineage>
        <taxon>Eukaryota</taxon>
        <taxon>Fungi</taxon>
        <taxon>Dikarya</taxon>
        <taxon>Basidiomycota</taxon>
        <taxon>Agaricomycotina</taxon>
        <taxon>Agaricomycetes</taxon>
        <taxon>Agaricomycetidae</taxon>
        <taxon>Boletales</taxon>
        <taxon>Boletineae</taxon>
        <taxon>Boletaceae</taxon>
        <taxon>Boletoideae</taxon>
        <taxon>Boletus</taxon>
    </lineage>
</organism>
<feature type="transmembrane region" description="Helical" evidence="1">
    <location>
        <begin position="12"/>
        <end position="33"/>
    </location>
</feature>
<accession>A0AAD4C6X4</accession>
<keyword evidence="1" id="KW-0812">Transmembrane</keyword>
<reference evidence="2" key="2">
    <citation type="journal article" date="2020" name="Nat. Commun.">
        <title>Large-scale genome sequencing of mycorrhizal fungi provides insights into the early evolution of symbiotic traits.</title>
        <authorList>
            <person name="Miyauchi S."/>
            <person name="Kiss E."/>
            <person name="Kuo A."/>
            <person name="Drula E."/>
            <person name="Kohler A."/>
            <person name="Sanchez-Garcia M."/>
            <person name="Morin E."/>
            <person name="Andreopoulos B."/>
            <person name="Barry K.W."/>
            <person name="Bonito G."/>
            <person name="Buee M."/>
            <person name="Carver A."/>
            <person name="Chen C."/>
            <person name="Cichocki N."/>
            <person name="Clum A."/>
            <person name="Culley D."/>
            <person name="Crous P.W."/>
            <person name="Fauchery L."/>
            <person name="Girlanda M."/>
            <person name="Hayes R.D."/>
            <person name="Keri Z."/>
            <person name="LaButti K."/>
            <person name="Lipzen A."/>
            <person name="Lombard V."/>
            <person name="Magnuson J."/>
            <person name="Maillard F."/>
            <person name="Murat C."/>
            <person name="Nolan M."/>
            <person name="Ohm R.A."/>
            <person name="Pangilinan J."/>
            <person name="Pereira M.F."/>
            <person name="Perotto S."/>
            <person name="Peter M."/>
            <person name="Pfister S."/>
            <person name="Riley R."/>
            <person name="Sitrit Y."/>
            <person name="Stielow J.B."/>
            <person name="Szollosi G."/>
            <person name="Zifcakova L."/>
            <person name="Stursova M."/>
            <person name="Spatafora J.W."/>
            <person name="Tedersoo L."/>
            <person name="Vaario L.M."/>
            <person name="Yamada A."/>
            <person name="Yan M."/>
            <person name="Wang P."/>
            <person name="Xu J."/>
            <person name="Bruns T."/>
            <person name="Baldrian P."/>
            <person name="Vilgalys R."/>
            <person name="Dunand C."/>
            <person name="Henrissat B."/>
            <person name="Grigoriev I.V."/>
            <person name="Hibbett D."/>
            <person name="Nagy L.G."/>
            <person name="Martin F.M."/>
        </authorList>
    </citation>
    <scope>NUCLEOTIDE SEQUENCE</scope>
    <source>
        <strain evidence="2">BED1</strain>
    </source>
</reference>
<protein>
    <submittedName>
        <fullName evidence="2">Uncharacterized protein</fullName>
    </submittedName>
</protein>